<name>A0A3P8MCA3_TSUPA</name>
<proteinExistence type="predicted"/>
<reference evidence="1 2" key="1">
    <citation type="submission" date="2018-12" db="EMBL/GenBank/DDBJ databases">
        <authorList>
            <consortium name="Pathogen Informatics"/>
        </authorList>
    </citation>
    <scope>NUCLEOTIDE SEQUENCE [LARGE SCALE GENOMIC DNA]</scope>
    <source>
        <strain evidence="1 2">NCTC10741</strain>
    </source>
</reference>
<evidence type="ECO:0000313" key="1">
    <source>
        <dbReference type="EMBL" id="VDR37623.1"/>
    </source>
</evidence>
<dbReference type="EMBL" id="LR131273">
    <property type="protein sequence ID" value="VDR37623.1"/>
    <property type="molecule type" value="Genomic_DNA"/>
</dbReference>
<gene>
    <name evidence="1" type="ORF">NCTC10741_00730</name>
</gene>
<dbReference type="OrthoDB" id="4774521at2"/>
<protein>
    <submittedName>
        <fullName evidence="1">Uncharacterized protein</fullName>
    </submittedName>
</protein>
<accession>A0A3P8MCA3</accession>
<dbReference type="RefSeq" id="WP_126194986.1">
    <property type="nucleotide sequence ID" value="NZ_CP085954.1"/>
</dbReference>
<dbReference type="AlphaFoldDB" id="A0A3P8MCA3"/>
<dbReference type="Proteomes" id="UP000271626">
    <property type="component" value="Chromosome"/>
</dbReference>
<sequence length="217" mass="23826">MTSPLTPPFTSAGDAARFARVLSLYLYELDPAPAVDSAARFLLLGVVDHHQPESPYWFDNSAAPSVRCALCADPYPCPTVLRVALFARFPLGWRPEELAAEMRRTSVGLNPDHSEVAPGLIVVDLGDGVTEWRRDRNGLWTVEYTGKGGQWSRIEGDDARMTDVLLDTIRSWVGPFGRRVDEADLALARAHLAAGKAWWASHSALPYIADESNPTVP</sequence>
<organism evidence="1 2">
    <name type="scientific">Tsukamurella paurometabola</name>
    <name type="common">Corynebacterium paurometabolum</name>
    <dbReference type="NCBI Taxonomy" id="2061"/>
    <lineage>
        <taxon>Bacteria</taxon>
        <taxon>Bacillati</taxon>
        <taxon>Actinomycetota</taxon>
        <taxon>Actinomycetes</taxon>
        <taxon>Mycobacteriales</taxon>
        <taxon>Tsukamurellaceae</taxon>
        <taxon>Tsukamurella</taxon>
    </lineage>
</organism>
<evidence type="ECO:0000313" key="2">
    <source>
        <dbReference type="Proteomes" id="UP000271626"/>
    </source>
</evidence>